<evidence type="ECO:0000313" key="1">
    <source>
        <dbReference type="EMBL" id="KKL26168.1"/>
    </source>
</evidence>
<dbReference type="Pfam" id="PF25209">
    <property type="entry name" value="Phage_capsid_4"/>
    <property type="match status" value="1"/>
</dbReference>
<reference evidence="1" key="1">
    <citation type="journal article" date="2015" name="Nature">
        <title>Complex archaea that bridge the gap between prokaryotes and eukaryotes.</title>
        <authorList>
            <person name="Spang A."/>
            <person name="Saw J.H."/>
            <person name="Jorgensen S.L."/>
            <person name="Zaremba-Niedzwiedzka K."/>
            <person name="Martijn J."/>
            <person name="Lind A.E."/>
            <person name="van Eijk R."/>
            <person name="Schleper C."/>
            <person name="Guy L."/>
            <person name="Ettema T.J."/>
        </authorList>
    </citation>
    <scope>NUCLEOTIDE SEQUENCE</scope>
</reference>
<proteinExistence type="predicted"/>
<organism evidence="1">
    <name type="scientific">marine sediment metagenome</name>
    <dbReference type="NCBI Taxonomy" id="412755"/>
    <lineage>
        <taxon>unclassified sequences</taxon>
        <taxon>metagenomes</taxon>
        <taxon>ecological metagenomes</taxon>
    </lineage>
</organism>
<dbReference type="AlphaFoldDB" id="A0A0F9EQK9"/>
<feature type="non-terminal residue" evidence="1">
    <location>
        <position position="1"/>
    </location>
</feature>
<dbReference type="EMBL" id="LAZR01035932">
    <property type="protein sequence ID" value="KKL26168.1"/>
    <property type="molecule type" value="Genomic_DNA"/>
</dbReference>
<comment type="caution">
    <text evidence="1">The sequence shown here is derived from an EMBL/GenBank/DDBJ whole genome shotgun (WGS) entry which is preliminary data.</text>
</comment>
<dbReference type="Gene3D" id="3.90.1690.10">
    <property type="entry name" value="phage-related protein like domain"/>
    <property type="match status" value="1"/>
</dbReference>
<dbReference type="InterPro" id="IPR053738">
    <property type="entry name" value="Lambda_capsid_assembly"/>
</dbReference>
<name>A0A0F9EQK9_9ZZZZ</name>
<accession>A0A0F9EQK9</accession>
<gene>
    <name evidence="1" type="ORF">LCGC14_2397960</name>
</gene>
<sequence length="229" mass="25202">PFVSEQSWTRNTSYVKEFMVESPLITDQDIKDSDIDVLATNVRDLTRGVQRKVGLRIYQILTNAAAATPTTPLTAATTVQTTGATADGWNDAVTGNPIKDLLVGQRKFRQQGYQPIGSNVGMNSLEHEFLIDYLINVKGSSIPGFSSEQLKKGVVMEILNSNIIVDEIFTTDWVIQWVTEAVVWKSFTPITAVKIVEPLIGVKIRVREEGEAILENPNGVHVISDTTVG</sequence>
<protein>
    <submittedName>
        <fullName evidence="1">Uncharacterized protein</fullName>
    </submittedName>
</protein>